<dbReference type="NCBIfam" id="TIGR04056">
    <property type="entry name" value="OMP_RagA_SusC"/>
    <property type="match status" value="1"/>
</dbReference>
<keyword evidence="3 7" id="KW-1134">Transmembrane beta strand</keyword>
<dbReference type="Pfam" id="PF13715">
    <property type="entry name" value="CarbopepD_reg_2"/>
    <property type="match status" value="1"/>
</dbReference>
<evidence type="ECO:0000259" key="9">
    <source>
        <dbReference type="Pfam" id="PF07715"/>
    </source>
</evidence>
<reference evidence="10 11" key="1">
    <citation type="submission" date="2023-07" db="EMBL/GenBank/DDBJ databases">
        <authorList>
            <person name="Lian W.-H."/>
        </authorList>
    </citation>
    <scope>NUCLEOTIDE SEQUENCE [LARGE SCALE GENOMIC DNA]</scope>
    <source>
        <strain evidence="10 11">SYSU DXS3180</strain>
    </source>
</reference>
<keyword evidence="2 7" id="KW-0813">Transport</keyword>
<keyword evidence="5 7" id="KW-0472">Membrane</keyword>
<keyword evidence="4 7" id="KW-0812">Transmembrane</keyword>
<dbReference type="Gene3D" id="2.40.170.20">
    <property type="entry name" value="TonB-dependent receptor, beta-barrel domain"/>
    <property type="match status" value="1"/>
</dbReference>
<dbReference type="Gene3D" id="2.170.130.10">
    <property type="entry name" value="TonB-dependent receptor, plug domain"/>
    <property type="match status" value="1"/>
</dbReference>
<evidence type="ECO:0000256" key="6">
    <source>
        <dbReference type="ARBA" id="ARBA00023237"/>
    </source>
</evidence>
<name>A0ABV3ZLN3_9BACT</name>
<dbReference type="EMBL" id="JAULBC010000010">
    <property type="protein sequence ID" value="MEX6690792.1"/>
    <property type="molecule type" value="Genomic_DNA"/>
</dbReference>
<keyword evidence="10" id="KW-0675">Receptor</keyword>
<evidence type="ECO:0000313" key="10">
    <source>
        <dbReference type="EMBL" id="MEX6690792.1"/>
    </source>
</evidence>
<dbReference type="InterPro" id="IPR008969">
    <property type="entry name" value="CarboxyPept-like_regulatory"/>
</dbReference>
<evidence type="ECO:0000256" key="2">
    <source>
        <dbReference type="ARBA" id="ARBA00022448"/>
    </source>
</evidence>
<dbReference type="InterPro" id="IPR012910">
    <property type="entry name" value="Plug_dom"/>
</dbReference>
<feature type="domain" description="TonB-dependent receptor plug" evidence="9">
    <location>
        <begin position="116"/>
        <end position="223"/>
    </location>
</feature>
<dbReference type="PROSITE" id="PS52016">
    <property type="entry name" value="TONB_DEPENDENT_REC_3"/>
    <property type="match status" value="1"/>
</dbReference>
<gene>
    <name evidence="10" type="ORF">QTN47_25010</name>
</gene>
<comment type="caution">
    <text evidence="10">The sequence shown here is derived from an EMBL/GenBank/DDBJ whole genome shotgun (WGS) entry which is preliminary data.</text>
</comment>
<proteinExistence type="inferred from homology"/>
<keyword evidence="8" id="KW-0732">Signal</keyword>
<accession>A0ABV3ZLN3</accession>
<keyword evidence="6 7" id="KW-0998">Cell outer membrane</keyword>
<dbReference type="RefSeq" id="WP_369332207.1">
    <property type="nucleotide sequence ID" value="NZ_JAULBC010000010.1"/>
</dbReference>
<comment type="similarity">
    <text evidence="7">Belongs to the TonB-dependent receptor family.</text>
</comment>
<dbReference type="Proteomes" id="UP001560573">
    <property type="component" value="Unassembled WGS sequence"/>
</dbReference>
<keyword evidence="11" id="KW-1185">Reference proteome</keyword>
<dbReference type="InterPro" id="IPR037066">
    <property type="entry name" value="Plug_dom_sf"/>
</dbReference>
<evidence type="ECO:0000256" key="5">
    <source>
        <dbReference type="ARBA" id="ARBA00023136"/>
    </source>
</evidence>
<dbReference type="NCBIfam" id="TIGR04057">
    <property type="entry name" value="SusC_RagA_signa"/>
    <property type="match status" value="1"/>
</dbReference>
<dbReference type="InterPro" id="IPR039426">
    <property type="entry name" value="TonB-dep_rcpt-like"/>
</dbReference>
<dbReference type="Gene3D" id="2.60.40.1120">
    <property type="entry name" value="Carboxypeptidase-like, regulatory domain"/>
    <property type="match status" value="1"/>
</dbReference>
<evidence type="ECO:0000256" key="1">
    <source>
        <dbReference type="ARBA" id="ARBA00004571"/>
    </source>
</evidence>
<dbReference type="InterPro" id="IPR036942">
    <property type="entry name" value="Beta-barrel_TonB_sf"/>
</dbReference>
<dbReference type="SUPFAM" id="SSF56935">
    <property type="entry name" value="Porins"/>
    <property type="match status" value="1"/>
</dbReference>
<feature type="chain" id="PRO_5046947796" evidence="8">
    <location>
        <begin position="21"/>
        <end position="1014"/>
    </location>
</feature>
<feature type="signal peptide" evidence="8">
    <location>
        <begin position="1"/>
        <end position="20"/>
    </location>
</feature>
<dbReference type="SUPFAM" id="SSF49464">
    <property type="entry name" value="Carboxypeptidase regulatory domain-like"/>
    <property type="match status" value="1"/>
</dbReference>
<evidence type="ECO:0000256" key="4">
    <source>
        <dbReference type="ARBA" id="ARBA00022692"/>
    </source>
</evidence>
<evidence type="ECO:0000256" key="3">
    <source>
        <dbReference type="ARBA" id="ARBA00022452"/>
    </source>
</evidence>
<organism evidence="10 11">
    <name type="scientific">Danxiaibacter flavus</name>
    <dbReference type="NCBI Taxonomy" id="3049108"/>
    <lineage>
        <taxon>Bacteria</taxon>
        <taxon>Pseudomonadati</taxon>
        <taxon>Bacteroidota</taxon>
        <taxon>Chitinophagia</taxon>
        <taxon>Chitinophagales</taxon>
        <taxon>Chitinophagaceae</taxon>
        <taxon>Danxiaibacter</taxon>
    </lineage>
</organism>
<dbReference type="Pfam" id="PF07715">
    <property type="entry name" value="Plug"/>
    <property type="match status" value="1"/>
</dbReference>
<dbReference type="InterPro" id="IPR023997">
    <property type="entry name" value="TonB-dep_OMP_SusC/RagA_CS"/>
</dbReference>
<comment type="subcellular location">
    <subcellularLocation>
        <location evidence="1 7">Cell outer membrane</location>
        <topology evidence="1 7">Multi-pass membrane protein</topology>
    </subcellularLocation>
</comment>
<dbReference type="InterPro" id="IPR023996">
    <property type="entry name" value="TonB-dep_OMP_SusC/RagA"/>
</dbReference>
<protein>
    <submittedName>
        <fullName evidence="10">TonB-dependent receptor</fullName>
    </submittedName>
</protein>
<evidence type="ECO:0000313" key="11">
    <source>
        <dbReference type="Proteomes" id="UP001560573"/>
    </source>
</evidence>
<sequence length="1014" mass="111989">MKSRLLLMLLLCLPSMYLMAQTTTTINGKIIDKKNGAPVPGAMISLKSNPKKITTSNEAGQFTIDVPSQSETLLIHSIGYKDQEVPAGDGSALTVSLEPGDNGSLEEVVVVGVVMKKKDLTGAVSSINSDKIAQTPTTSINQAMQGKMPGARIVSNPTPGADASIKIRGNNSIQFGTNPIFVVDGTIIDGNFNTLNPDDIASVEVLKDASATAIYGSRGANGVVLVTTKKGKKGVGNISFNSWVGWQWFSKKMDLMNAHDLYNLRVDAYANKYMEENPNGDRQKYIDAITSDTGNVFAAYEQQTYKEGKSYDWLKPVTQSGVQQNYTLSFSGGSDKGTYLVSLNYTDQKGLIKTSDYKRFGGRVNVEQNVKSWLKIGTNTSFIRSTNDVPSGDVFNMAINANPLLPINDTMQYLKWADITDQGWYNPIKSLSLISNNNMNRLISSNYISLNPVKYLTIRSTLSADIMDQQNYSYVPIGTGQDTRGSNHGSATHYKAETYSWQWDNTASYSRYFGRSSVNAMVGASLQQKNSNYNQVNAYGFPSNDFTYMNLGAAYSRDKFSLGSGFVTNTLASYLGRVDYSFDNKYFATATLRYDGSSRFAPGNQWGAFPSLALGWDMSRENFMKDISWINRLKWRAGYGIAGNQNIPDYAFVSQYSPVYSNGQVTYNSDGRKGNPNLSWEKQKQLDIGLELVLLKNRLNITADYFNIVNKDLLMVQTLNTTSGFSNQVSNVGALKNTGVEVNVNYAVIQKKDLQWNVMVNFSSDKNRITKLYGQTQAIYNKGGFTGVEIQRTGNLFVGESLNNIYTYKFDKIAQEGDKDALNGYNFAGRMVHPGDIVPVDRNGDKVIDDKDRYVVGKLDPKFYGGFGTDLTYKAFSLNLFFNYSSGLKRISSFYESMLSSGGMLAVSHVDMLNRWTPTNTNTNIPRAMYGIARFNPGETDLAIQNASFIRLSTATLSYTLPKSAAGHMFLDNARIYVTGTNLLLFTKDKGFDPETGDGFPNNRSIVVGLNLNL</sequence>
<evidence type="ECO:0000256" key="8">
    <source>
        <dbReference type="SAM" id="SignalP"/>
    </source>
</evidence>
<evidence type="ECO:0000256" key="7">
    <source>
        <dbReference type="PROSITE-ProRule" id="PRU01360"/>
    </source>
</evidence>